<gene>
    <name evidence="1" type="ORF">H0A76_08120</name>
</gene>
<name>A0A853F6L2_9GAMM</name>
<protein>
    <submittedName>
        <fullName evidence="1">Uncharacterized protein</fullName>
    </submittedName>
</protein>
<sequence>MGLSTRKPTKAGQEIGKKMIETATRISYLSDDEMKQLKIKSITASTDIKGLIDSALKEIMGSKNINLKLLMLTLKTLFYH</sequence>
<proteinExistence type="predicted"/>
<evidence type="ECO:0000313" key="1">
    <source>
        <dbReference type="EMBL" id="NYT27850.1"/>
    </source>
</evidence>
<dbReference type="AlphaFoldDB" id="A0A853F6L2"/>
<evidence type="ECO:0000313" key="2">
    <source>
        <dbReference type="Proteomes" id="UP000568751"/>
    </source>
</evidence>
<comment type="caution">
    <text evidence="1">The sequence shown here is derived from an EMBL/GenBank/DDBJ whole genome shotgun (WGS) entry which is preliminary data.</text>
</comment>
<dbReference type="Proteomes" id="UP000568751">
    <property type="component" value="Unassembled WGS sequence"/>
</dbReference>
<accession>A0A853F6L2</accession>
<organism evidence="1 2">
    <name type="scientific">Candidatus Thiodubiliella endoseptemdiera</name>
    <dbReference type="NCBI Taxonomy" id="2738886"/>
    <lineage>
        <taxon>Bacteria</taxon>
        <taxon>Pseudomonadati</taxon>
        <taxon>Pseudomonadota</taxon>
        <taxon>Gammaproteobacteria</taxon>
        <taxon>Candidatus Pseudothioglobaceae</taxon>
        <taxon>Candidatus Thiodubiliella</taxon>
    </lineage>
</organism>
<dbReference type="EMBL" id="JACCHT010000002">
    <property type="protein sequence ID" value="NYT27850.1"/>
    <property type="molecule type" value="Genomic_DNA"/>
</dbReference>
<reference evidence="1 2" key="1">
    <citation type="submission" date="2020-05" db="EMBL/GenBank/DDBJ databases">
        <title>Horizontal transmission and recombination maintain forever young bacterial symbiont genomes.</title>
        <authorList>
            <person name="Russell S.L."/>
            <person name="Pepper-Tunick E."/>
            <person name="Svedberg J."/>
            <person name="Byrne A."/>
            <person name="Ruelas Castillo J."/>
            <person name="Vollmers C."/>
            <person name="Beinart R.A."/>
            <person name="Corbett-Detig R."/>
        </authorList>
    </citation>
    <scope>NUCLEOTIDE SEQUENCE [LARGE SCALE GENOMIC DNA]</scope>
    <source>
        <strain evidence="1">455</strain>
    </source>
</reference>